<dbReference type="PANTHER" id="PTHR23050">
    <property type="entry name" value="CALCIUM BINDING PROTEIN"/>
    <property type="match status" value="1"/>
</dbReference>
<dbReference type="FunFam" id="1.10.238.10:FF:000003">
    <property type="entry name" value="Calmodulin A"/>
    <property type="match status" value="1"/>
</dbReference>
<dbReference type="OrthoDB" id="6090271at2759"/>
<evidence type="ECO:0000256" key="5">
    <source>
        <dbReference type="ARBA" id="ARBA00023179"/>
    </source>
</evidence>
<comment type="function">
    <text evidence="6">In molluscan muscle, calcium regulation is associated with myosin rather than with actin. Muscle myosin contains two types of light chains: the catalytic light chain, essential for ATPase activity, and the regulatory light chain, a calcium-binding protein responsible for Ca(2+) dependent binding and Ca(2+) dependent Mg-ATPase activity.</text>
</comment>
<evidence type="ECO:0000259" key="8">
    <source>
        <dbReference type="PROSITE" id="PS50222"/>
    </source>
</evidence>
<feature type="domain" description="EF-hand" evidence="8">
    <location>
        <begin position="130"/>
        <end position="165"/>
    </location>
</feature>
<dbReference type="InterPro" id="IPR050145">
    <property type="entry name" value="Centrin_CML-like"/>
</dbReference>
<proteinExistence type="predicted"/>
<evidence type="ECO:0000256" key="6">
    <source>
        <dbReference type="ARBA" id="ARBA00049593"/>
    </source>
</evidence>
<sequence length="180" mass="20884">MADKLSDSKVKEYKRVFDVHKSEVGNVEYRYLEKMLNELHLHADEEEMESIYEHLDIYCNGSVSFPHFLSLMANKFDQPALDNRARKKQEIADDLLEEMKEAFKVFDSDGNGFISQAELKHTLINMGEVITDDEIEEMMMEADTDGDGQVSFSEFCRLMQIQELEDNPNTKSRLTNITEI</sequence>
<dbReference type="EMBL" id="JAIWYP010000003">
    <property type="protein sequence ID" value="KAH3848234.1"/>
    <property type="molecule type" value="Genomic_DNA"/>
</dbReference>
<name>A0A9D4QYG2_DREPO</name>
<protein>
    <recommendedName>
        <fullName evidence="7">Sulfhydryl light chain</fullName>
    </recommendedName>
</protein>
<dbReference type="CDD" id="cd00051">
    <property type="entry name" value="EFh"/>
    <property type="match status" value="1"/>
</dbReference>
<reference evidence="9" key="2">
    <citation type="submission" date="2020-11" db="EMBL/GenBank/DDBJ databases">
        <authorList>
            <person name="McCartney M.A."/>
            <person name="Auch B."/>
            <person name="Kono T."/>
            <person name="Mallez S."/>
            <person name="Becker A."/>
            <person name="Gohl D.M."/>
            <person name="Silverstein K.A.T."/>
            <person name="Koren S."/>
            <person name="Bechman K.B."/>
            <person name="Herman A."/>
            <person name="Abrahante J.E."/>
            <person name="Garbe J."/>
        </authorList>
    </citation>
    <scope>NUCLEOTIDE SEQUENCE</scope>
    <source>
        <strain evidence="9">Duluth1</strain>
        <tissue evidence="9">Whole animal</tissue>
    </source>
</reference>
<keyword evidence="2" id="KW-0106">Calcium</keyword>
<evidence type="ECO:0000256" key="4">
    <source>
        <dbReference type="ARBA" id="ARBA00023175"/>
    </source>
</evidence>
<keyword evidence="5" id="KW-0514">Muscle protein</keyword>
<dbReference type="AlphaFoldDB" id="A0A9D4QYG2"/>
<dbReference type="GO" id="GO:0016459">
    <property type="term" value="C:myosin complex"/>
    <property type="evidence" value="ECO:0007669"/>
    <property type="project" value="UniProtKB-KW"/>
</dbReference>
<dbReference type="Pfam" id="PF13499">
    <property type="entry name" value="EF-hand_7"/>
    <property type="match status" value="1"/>
</dbReference>
<evidence type="ECO:0000256" key="2">
    <source>
        <dbReference type="ARBA" id="ARBA00022837"/>
    </source>
</evidence>
<dbReference type="GO" id="GO:0005509">
    <property type="term" value="F:calcium ion binding"/>
    <property type="evidence" value="ECO:0007669"/>
    <property type="project" value="InterPro"/>
</dbReference>
<evidence type="ECO:0000256" key="3">
    <source>
        <dbReference type="ARBA" id="ARBA00023123"/>
    </source>
</evidence>
<evidence type="ECO:0000313" key="9">
    <source>
        <dbReference type="EMBL" id="KAH3848234.1"/>
    </source>
</evidence>
<dbReference type="SMART" id="SM00054">
    <property type="entry name" value="EFh"/>
    <property type="match status" value="3"/>
</dbReference>
<dbReference type="SUPFAM" id="SSF47473">
    <property type="entry name" value="EF-hand"/>
    <property type="match status" value="1"/>
</dbReference>
<feature type="domain" description="EF-hand" evidence="8">
    <location>
        <begin position="94"/>
        <end position="129"/>
    </location>
</feature>
<evidence type="ECO:0000256" key="7">
    <source>
        <dbReference type="ARBA" id="ARBA00078496"/>
    </source>
</evidence>
<dbReference type="Gene3D" id="1.10.238.10">
    <property type="entry name" value="EF-hand"/>
    <property type="match status" value="2"/>
</dbReference>
<dbReference type="InterPro" id="IPR002048">
    <property type="entry name" value="EF_hand_dom"/>
</dbReference>
<keyword evidence="10" id="KW-1185">Reference proteome</keyword>
<evidence type="ECO:0000313" key="10">
    <source>
        <dbReference type="Proteomes" id="UP000828390"/>
    </source>
</evidence>
<organism evidence="9 10">
    <name type="scientific">Dreissena polymorpha</name>
    <name type="common">Zebra mussel</name>
    <name type="synonym">Mytilus polymorpha</name>
    <dbReference type="NCBI Taxonomy" id="45954"/>
    <lineage>
        <taxon>Eukaryota</taxon>
        <taxon>Metazoa</taxon>
        <taxon>Spiralia</taxon>
        <taxon>Lophotrochozoa</taxon>
        <taxon>Mollusca</taxon>
        <taxon>Bivalvia</taxon>
        <taxon>Autobranchia</taxon>
        <taxon>Heteroconchia</taxon>
        <taxon>Euheterodonta</taxon>
        <taxon>Imparidentia</taxon>
        <taxon>Neoheterodontei</taxon>
        <taxon>Myida</taxon>
        <taxon>Dreissenoidea</taxon>
        <taxon>Dreissenidae</taxon>
        <taxon>Dreissena</taxon>
    </lineage>
</organism>
<accession>A0A9D4QYG2</accession>
<gene>
    <name evidence="9" type="ORF">DPMN_090593</name>
</gene>
<keyword evidence="3" id="KW-0518">Myosin</keyword>
<keyword evidence="1" id="KW-0677">Repeat</keyword>
<evidence type="ECO:0000256" key="1">
    <source>
        <dbReference type="ARBA" id="ARBA00022737"/>
    </source>
</evidence>
<comment type="caution">
    <text evidence="9">The sequence shown here is derived from an EMBL/GenBank/DDBJ whole genome shotgun (WGS) entry which is preliminary data.</text>
</comment>
<keyword evidence="4" id="KW-0505">Motor protein</keyword>
<dbReference type="InterPro" id="IPR011992">
    <property type="entry name" value="EF-hand-dom_pair"/>
</dbReference>
<dbReference type="InterPro" id="IPR018247">
    <property type="entry name" value="EF_Hand_1_Ca_BS"/>
</dbReference>
<dbReference type="Proteomes" id="UP000828390">
    <property type="component" value="Unassembled WGS sequence"/>
</dbReference>
<reference evidence="9" key="1">
    <citation type="journal article" date="2019" name="bioRxiv">
        <title>The Genome of the Zebra Mussel, Dreissena polymorpha: A Resource for Invasive Species Research.</title>
        <authorList>
            <person name="McCartney M.A."/>
            <person name="Auch B."/>
            <person name="Kono T."/>
            <person name="Mallez S."/>
            <person name="Zhang Y."/>
            <person name="Obille A."/>
            <person name="Becker A."/>
            <person name="Abrahante J.E."/>
            <person name="Garbe J."/>
            <person name="Badalamenti J.P."/>
            <person name="Herman A."/>
            <person name="Mangelson H."/>
            <person name="Liachko I."/>
            <person name="Sullivan S."/>
            <person name="Sone E.D."/>
            <person name="Koren S."/>
            <person name="Silverstein K.A.T."/>
            <person name="Beckman K.B."/>
            <person name="Gohl D.M."/>
        </authorList>
    </citation>
    <scope>NUCLEOTIDE SEQUENCE</scope>
    <source>
        <strain evidence="9">Duluth1</strain>
        <tissue evidence="9">Whole animal</tissue>
    </source>
</reference>
<feature type="domain" description="EF-hand" evidence="8">
    <location>
        <begin position="43"/>
        <end position="78"/>
    </location>
</feature>
<dbReference type="PROSITE" id="PS50222">
    <property type="entry name" value="EF_HAND_2"/>
    <property type="match status" value="3"/>
</dbReference>
<dbReference type="PROSITE" id="PS00018">
    <property type="entry name" value="EF_HAND_1"/>
    <property type="match status" value="2"/>
</dbReference>